<evidence type="ECO:0000256" key="1">
    <source>
        <dbReference type="ARBA" id="ARBA00001970"/>
    </source>
</evidence>
<dbReference type="InterPro" id="IPR036851">
    <property type="entry name" value="Chloroperoxidase-like_sf"/>
</dbReference>
<evidence type="ECO:0000313" key="11">
    <source>
        <dbReference type="Proteomes" id="UP000054821"/>
    </source>
</evidence>
<keyword evidence="4" id="KW-0479">Metal-binding</keyword>
<comment type="similarity">
    <text evidence="7">Belongs to the chloroperoxidase family.</text>
</comment>
<dbReference type="Gene3D" id="1.10.489.10">
    <property type="entry name" value="Chloroperoxidase-like"/>
    <property type="match status" value="1"/>
</dbReference>
<keyword evidence="2" id="KW-0575">Peroxidase</keyword>
<feature type="domain" description="Heme haloperoxidase family profile" evidence="9">
    <location>
        <begin position="33"/>
        <end position="244"/>
    </location>
</feature>
<sequence length="296" mass="32147">MKWLSILVSIFFMGSIGCAQLLPLPIFNPLDPRFYDWQSPGPDDSRGPCPALNSLANHGFLPHSGKNITAIDLIRGAFEGLGLSPEFSAIAGVAELLKSYTLASFDLHELSNHGFIDHDCSLSRPDIGDGDNNDFNETIWSVPLQVLKNYSIITPQAIGAARTARDLFDFAHNPAQDCGARSIAFGALENGLLLASLGGSPKLEWVRSIIEHERLPTDLGFTPTPLLINNSPIILTLGVESLLSQPQLVKLLGNITIKTPTDLLAEVFPIKNYNLTYITSVLKLAGFPLVDFSNLL</sequence>
<dbReference type="SUPFAM" id="SSF47571">
    <property type="entry name" value="Cloroperoxidase"/>
    <property type="match status" value="1"/>
</dbReference>
<evidence type="ECO:0000256" key="4">
    <source>
        <dbReference type="ARBA" id="ARBA00022723"/>
    </source>
</evidence>
<dbReference type="PROSITE" id="PS51405">
    <property type="entry name" value="HEME_HALOPEROXIDASE"/>
    <property type="match status" value="1"/>
</dbReference>
<comment type="cofactor">
    <cofactor evidence="1">
        <name>heme b</name>
        <dbReference type="ChEBI" id="CHEBI:60344"/>
    </cofactor>
</comment>
<evidence type="ECO:0000313" key="10">
    <source>
        <dbReference type="EMBL" id="PON27603.1"/>
    </source>
</evidence>
<dbReference type="GO" id="GO:0046872">
    <property type="term" value="F:metal ion binding"/>
    <property type="evidence" value="ECO:0007669"/>
    <property type="project" value="UniProtKB-KW"/>
</dbReference>
<keyword evidence="8" id="KW-0732">Signal</keyword>
<evidence type="ECO:0000256" key="8">
    <source>
        <dbReference type="SAM" id="SignalP"/>
    </source>
</evidence>
<dbReference type="PANTHER" id="PTHR33577">
    <property type="entry name" value="STERIGMATOCYSTIN BIOSYNTHESIS PEROXIDASE STCC-RELATED"/>
    <property type="match status" value="1"/>
</dbReference>
<keyword evidence="6" id="KW-0408">Iron</keyword>
<reference evidence="10 11" key="1">
    <citation type="journal article" date="2016" name="Genome Announc.">
        <title>Draft Whole-Genome Sequence of Trichoderma gamsii T6085, a Promising Biocontrol Agent of Fusarium Head Blight on Wheat.</title>
        <authorList>
            <person name="Baroncelli R."/>
            <person name="Zapparata A."/>
            <person name="Piaggeschi G."/>
            <person name="Sarrocco S."/>
            <person name="Vannacci G."/>
        </authorList>
    </citation>
    <scope>NUCLEOTIDE SEQUENCE [LARGE SCALE GENOMIC DNA]</scope>
    <source>
        <strain evidence="10 11">T6085</strain>
    </source>
</reference>
<evidence type="ECO:0000259" key="9">
    <source>
        <dbReference type="PROSITE" id="PS51405"/>
    </source>
</evidence>
<proteinExistence type="inferred from homology"/>
<dbReference type="GO" id="GO:0004601">
    <property type="term" value="F:peroxidase activity"/>
    <property type="evidence" value="ECO:0007669"/>
    <property type="project" value="UniProtKB-KW"/>
</dbReference>
<dbReference type="STRING" id="398673.A0A2P4ZTN0"/>
<keyword evidence="3" id="KW-0349">Heme</keyword>
<dbReference type="Proteomes" id="UP000054821">
    <property type="component" value="Unassembled WGS sequence"/>
</dbReference>
<keyword evidence="5" id="KW-0560">Oxidoreductase</keyword>
<feature type="chain" id="PRO_5015171520" description="Heme haloperoxidase family profile domain-containing protein" evidence="8">
    <location>
        <begin position="20"/>
        <end position="296"/>
    </location>
</feature>
<dbReference type="GeneID" id="29981386"/>
<dbReference type="PROSITE" id="PS51257">
    <property type="entry name" value="PROKAR_LIPOPROTEIN"/>
    <property type="match status" value="1"/>
</dbReference>
<organism evidence="10 11">
    <name type="scientific">Trichoderma gamsii</name>
    <dbReference type="NCBI Taxonomy" id="398673"/>
    <lineage>
        <taxon>Eukaryota</taxon>
        <taxon>Fungi</taxon>
        <taxon>Dikarya</taxon>
        <taxon>Ascomycota</taxon>
        <taxon>Pezizomycotina</taxon>
        <taxon>Sordariomycetes</taxon>
        <taxon>Hypocreomycetidae</taxon>
        <taxon>Hypocreales</taxon>
        <taxon>Hypocreaceae</taxon>
        <taxon>Trichoderma</taxon>
    </lineage>
</organism>
<accession>A0A2P4ZTN0</accession>
<comment type="caution">
    <text evidence="10">The sequence shown here is derived from an EMBL/GenBank/DDBJ whole genome shotgun (WGS) entry which is preliminary data.</text>
</comment>
<dbReference type="EMBL" id="JPDN02000009">
    <property type="protein sequence ID" value="PON27603.1"/>
    <property type="molecule type" value="Genomic_DNA"/>
</dbReference>
<evidence type="ECO:0000256" key="2">
    <source>
        <dbReference type="ARBA" id="ARBA00022559"/>
    </source>
</evidence>
<keyword evidence="11" id="KW-1185">Reference proteome</keyword>
<evidence type="ECO:0000256" key="3">
    <source>
        <dbReference type="ARBA" id="ARBA00022617"/>
    </source>
</evidence>
<dbReference type="Pfam" id="PF01328">
    <property type="entry name" value="Peroxidase_2"/>
    <property type="match status" value="1"/>
</dbReference>
<feature type="signal peptide" evidence="8">
    <location>
        <begin position="1"/>
        <end position="19"/>
    </location>
</feature>
<name>A0A2P4ZTN0_9HYPO</name>
<evidence type="ECO:0000256" key="6">
    <source>
        <dbReference type="ARBA" id="ARBA00023004"/>
    </source>
</evidence>
<dbReference type="AlphaFoldDB" id="A0A2P4ZTN0"/>
<protein>
    <recommendedName>
        <fullName evidence="9">Heme haloperoxidase family profile domain-containing protein</fullName>
    </recommendedName>
</protein>
<gene>
    <name evidence="10" type="ORF">TGAM01_v203370</name>
</gene>
<evidence type="ECO:0000256" key="7">
    <source>
        <dbReference type="ARBA" id="ARBA00025795"/>
    </source>
</evidence>
<evidence type="ECO:0000256" key="5">
    <source>
        <dbReference type="ARBA" id="ARBA00023002"/>
    </source>
</evidence>
<dbReference type="RefSeq" id="XP_024406031.1">
    <property type="nucleotide sequence ID" value="XM_024549193.1"/>
</dbReference>
<dbReference type="PANTHER" id="PTHR33577:SF19">
    <property type="entry name" value="HEME HALOPEROXIDASE FAMILY PROFILE DOMAIN-CONTAINING PROTEIN-RELATED"/>
    <property type="match status" value="1"/>
</dbReference>
<dbReference type="InterPro" id="IPR000028">
    <property type="entry name" value="Chloroperoxidase"/>
</dbReference>